<dbReference type="Proteomes" id="UP000242818">
    <property type="component" value="Unassembled WGS sequence"/>
</dbReference>
<dbReference type="STRING" id="1335309.GA0116948_11386"/>
<dbReference type="AlphaFoldDB" id="A0A1C4FDF6"/>
<evidence type="ECO:0000313" key="1">
    <source>
        <dbReference type="EMBL" id="SCC53892.1"/>
    </source>
</evidence>
<accession>A0A1C4FDF6</accession>
<keyword evidence="2" id="KW-1185">Reference proteome</keyword>
<reference evidence="1 2" key="1">
    <citation type="submission" date="2016-08" db="EMBL/GenBank/DDBJ databases">
        <authorList>
            <person name="Seilhamer J.J."/>
        </authorList>
    </citation>
    <scope>NUCLEOTIDE SEQUENCE [LARGE SCALE GENOMIC DNA]</scope>
    <source>
        <strain evidence="1 2">A37T2</strain>
    </source>
</reference>
<dbReference type="RefSeq" id="WP_089714162.1">
    <property type="nucleotide sequence ID" value="NZ_FMAR01000013.1"/>
</dbReference>
<organism evidence="1 2">
    <name type="scientific">Chitinophaga costaii</name>
    <dbReference type="NCBI Taxonomy" id="1335309"/>
    <lineage>
        <taxon>Bacteria</taxon>
        <taxon>Pseudomonadati</taxon>
        <taxon>Bacteroidota</taxon>
        <taxon>Chitinophagia</taxon>
        <taxon>Chitinophagales</taxon>
        <taxon>Chitinophagaceae</taxon>
        <taxon>Chitinophaga</taxon>
    </lineage>
</organism>
<proteinExistence type="predicted"/>
<evidence type="ECO:0000313" key="2">
    <source>
        <dbReference type="Proteomes" id="UP000242818"/>
    </source>
</evidence>
<protein>
    <submittedName>
        <fullName evidence="1">Uncharacterized protein</fullName>
    </submittedName>
</protein>
<sequence>MSSTSNNPFKPDAGSFISHATAHDLVNNYTKQNASQKQTLTRAFFFGAEKVQELLNISGAVGIRVYYGLQANPDLAQPYTKRLVLTAVDKEGYDIHGNPMDAPDPKAAVAKTISAAFLDDGVPCPDHCPPSKPPTTVL</sequence>
<name>A0A1C4FDF6_9BACT</name>
<dbReference type="OrthoDB" id="661524at2"/>
<dbReference type="EMBL" id="FMAR01000013">
    <property type="protein sequence ID" value="SCC53892.1"/>
    <property type="molecule type" value="Genomic_DNA"/>
</dbReference>
<gene>
    <name evidence="1" type="ORF">GA0116948_11386</name>
</gene>